<protein>
    <submittedName>
        <fullName evidence="1">Uncharacterized protein</fullName>
    </submittedName>
</protein>
<gene>
    <name evidence="1" type="ORF">PYW08_003095</name>
</gene>
<sequence length="103" mass="12008">MLRPRAPAPLYNQMKTFLLSRKFILNVVRSTHGRKGGIDKSGSARDIFKSIGTAKEAQFFKKREQALLKNLKDEMKEQISFHEEQIEIHKAVIEKLKRKQKDL</sequence>
<name>A0ACC2QQT0_9NEOP</name>
<evidence type="ECO:0000313" key="2">
    <source>
        <dbReference type="Proteomes" id="UP001231649"/>
    </source>
</evidence>
<comment type="caution">
    <text evidence="1">The sequence shown here is derived from an EMBL/GenBank/DDBJ whole genome shotgun (WGS) entry which is preliminary data.</text>
</comment>
<evidence type="ECO:0000313" key="1">
    <source>
        <dbReference type="EMBL" id="KAJ8723183.1"/>
    </source>
</evidence>
<accession>A0ACC2QQT0</accession>
<proteinExistence type="predicted"/>
<organism evidence="1 2">
    <name type="scientific">Mythimna loreyi</name>
    <dbReference type="NCBI Taxonomy" id="667449"/>
    <lineage>
        <taxon>Eukaryota</taxon>
        <taxon>Metazoa</taxon>
        <taxon>Ecdysozoa</taxon>
        <taxon>Arthropoda</taxon>
        <taxon>Hexapoda</taxon>
        <taxon>Insecta</taxon>
        <taxon>Pterygota</taxon>
        <taxon>Neoptera</taxon>
        <taxon>Endopterygota</taxon>
        <taxon>Lepidoptera</taxon>
        <taxon>Glossata</taxon>
        <taxon>Ditrysia</taxon>
        <taxon>Noctuoidea</taxon>
        <taxon>Noctuidae</taxon>
        <taxon>Noctuinae</taxon>
        <taxon>Hadenini</taxon>
        <taxon>Mythimna</taxon>
    </lineage>
</organism>
<reference evidence="1" key="1">
    <citation type="submission" date="2023-03" db="EMBL/GenBank/DDBJ databases">
        <title>Chromosome-level genomes of two armyworms, Mythimna separata and Mythimna loreyi, provide insights into the biosynthesis and reception of sex pheromones.</title>
        <authorList>
            <person name="Zhao H."/>
        </authorList>
    </citation>
    <scope>NUCLEOTIDE SEQUENCE</scope>
    <source>
        <strain evidence="1">BeijingLab</strain>
    </source>
</reference>
<dbReference type="EMBL" id="CM056790">
    <property type="protein sequence ID" value="KAJ8723183.1"/>
    <property type="molecule type" value="Genomic_DNA"/>
</dbReference>
<keyword evidence="2" id="KW-1185">Reference proteome</keyword>
<dbReference type="Proteomes" id="UP001231649">
    <property type="component" value="Chromosome 14"/>
</dbReference>